<dbReference type="InterPro" id="IPR036849">
    <property type="entry name" value="Enolase-like_C_sf"/>
</dbReference>
<dbReference type="SUPFAM" id="SSF54826">
    <property type="entry name" value="Enolase N-terminal domain-like"/>
    <property type="match status" value="1"/>
</dbReference>
<evidence type="ECO:0000256" key="3">
    <source>
        <dbReference type="ARBA" id="ARBA00022842"/>
    </source>
</evidence>
<dbReference type="InterPro" id="IPR029065">
    <property type="entry name" value="Enolase_C-like"/>
</dbReference>
<dbReference type="SMART" id="SM00922">
    <property type="entry name" value="MR_MLE"/>
    <property type="match status" value="1"/>
</dbReference>
<feature type="domain" description="Mandelate racemase/muconate lactonizing enzyme C-terminal" evidence="4">
    <location>
        <begin position="132"/>
        <end position="238"/>
    </location>
</feature>
<dbReference type="SFLD" id="SFLDG00179">
    <property type="entry name" value="mandelate_racemase"/>
    <property type="match status" value="1"/>
</dbReference>
<sequence length="376" mass="40657">MKITDLRVLLHERTMPAVVGPPTTTLALLTVDTDEGISGHTFLGAPGEDVVALGSTLVRQVKPTLLGSDPLDIGRIWLTLGRRGLPPTLQGAIDVALWDIAGKAAGLPVHRLLGSTRTAVPVQTSSWVYRDPADYVDDALAYRELGVTGHKLHPLTQLRSFAGTPVAAEADIDLCRRVRDAVGDGHRLFLDAAWAYDFGEALRVGRAVQALGYEWLEDPLSADDLYGYVRLKQHLAIPLMATEITSGGLTALAPWVTQRATDFLRGDVVLKGGITGLRKIAHLAEAFHLNCELHDAYTSLNNLATLHLAASLPNCDWFEVLVINPPGEHGFSQLEYGLAEPFTLDGQGMVQVPEQPGLGMEPDWDLLTHGSADVLR</sequence>
<name>A0ABU8DRX5_9ACTN</name>
<dbReference type="RefSeq" id="WP_336403314.1">
    <property type="nucleotide sequence ID" value="NZ_JBAPLU010000004.1"/>
</dbReference>
<evidence type="ECO:0000256" key="2">
    <source>
        <dbReference type="ARBA" id="ARBA00022723"/>
    </source>
</evidence>
<protein>
    <submittedName>
        <fullName evidence="5">Enolase C-terminal domain-like protein</fullName>
    </submittedName>
</protein>
<keyword evidence="3" id="KW-0460">Magnesium</keyword>
<proteinExistence type="predicted"/>
<evidence type="ECO:0000313" key="5">
    <source>
        <dbReference type="EMBL" id="MEI4271171.1"/>
    </source>
</evidence>
<dbReference type="InterPro" id="IPR029017">
    <property type="entry name" value="Enolase-like_N"/>
</dbReference>
<keyword evidence="6" id="KW-1185">Reference proteome</keyword>
<dbReference type="InterPro" id="IPR013341">
    <property type="entry name" value="Mandelate_racemase_N_dom"/>
</dbReference>
<dbReference type="PANTHER" id="PTHR13794">
    <property type="entry name" value="ENOLASE SUPERFAMILY, MANDELATE RACEMASE"/>
    <property type="match status" value="1"/>
</dbReference>
<evidence type="ECO:0000256" key="1">
    <source>
        <dbReference type="ARBA" id="ARBA00001946"/>
    </source>
</evidence>
<dbReference type="SFLD" id="SFLDS00001">
    <property type="entry name" value="Enolase"/>
    <property type="match status" value="1"/>
</dbReference>
<dbReference type="EMBL" id="JBAPLU010000004">
    <property type="protein sequence ID" value="MEI4271171.1"/>
    <property type="molecule type" value="Genomic_DNA"/>
</dbReference>
<evidence type="ECO:0000259" key="4">
    <source>
        <dbReference type="SMART" id="SM00922"/>
    </source>
</evidence>
<dbReference type="PANTHER" id="PTHR13794:SF58">
    <property type="entry name" value="MITOCHONDRIAL ENOLASE SUPERFAMILY MEMBER 1"/>
    <property type="match status" value="1"/>
</dbReference>
<dbReference type="SUPFAM" id="SSF51604">
    <property type="entry name" value="Enolase C-terminal domain-like"/>
    <property type="match status" value="1"/>
</dbReference>
<accession>A0ABU8DRX5</accession>
<dbReference type="InterPro" id="IPR013342">
    <property type="entry name" value="Mandelate_racemase_C"/>
</dbReference>
<reference evidence="5 6" key="1">
    <citation type="submission" date="2024-03" db="EMBL/GenBank/DDBJ databases">
        <title>Draft genome sequence of Klenkia sp. LSe6-5.</title>
        <authorList>
            <person name="Duangmal K."/>
            <person name="Chantavorakit T."/>
        </authorList>
    </citation>
    <scope>NUCLEOTIDE SEQUENCE [LARGE SCALE GENOMIC DNA]</scope>
    <source>
        <strain evidence="5 6">LSe6-5</strain>
    </source>
</reference>
<dbReference type="Pfam" id="PF02746">
    <property type="entry name" value="MR_MLE_N"/>
    <property type="match status" value="1"/>
</dbReference>
<organism evidence="5 6">
    <name type="scientific">Klenkia sesuvii</name>
    <dbReference type="NCBI Taxonomy" id="3103137"/>
    <lineage>
        <taxon>Bacteria</taxon>
        <taxon>Bacillati</taxon>
        <taxon>Actinomycetota</taxon>
        <taxon>Actinomycetes</taxon>
        <taxon>Geodermatophilales</taxon>
        <taxon>Geodermatophilaceae</taxon>
        <taxon>Klenkia</taxon>
    </lineage>
</organism>
<evidence type="ECO:0000313" key="6">
    <source>
        <dbReference type="Proteomes" id="UP001361570"/>
    </source>
</evidence>
<dbReference type="Gene3D" id="3.20.20.120">
    <property type="entry name" value="Enolase-like C-terminal domain"/>
    <property type="match status" value="1"/>
</dbReference>
<dbReference type="Pfam" id="PF13378">
    <property type="entry name" value="MR_MLE_C"/>
    <property type="match status" value="1"/>
</dbReference>
<comment type="caution">
    <text evidence="5">The sequence shown here is derived from an EMBL/GenBank/DDBJ whole genome shotgun (WGS) entry which is preliminary data.</text>
</comment>
<keyword evidence="2" id="KW-0479">Metal-binding</keyword>
<dbReference type="Proteomes" id="UP001361570">
    <property type="component" value="Unassembled WGS sequence"/>
</dbReference>
<comment type="cofactor">
    <cofactor evidence="1">
        <name>Mg(2+)</name>
        <dbReference type="ChEBI" id="CHEBI:18420"/>
    </cofactor>
</comment>
<dbReference type="InterPro" id="IPR046945">
    <property type="entry name" value="RHMD-like"/>
</dbReference>
<gene>
    <name evidence="5" type="ORF">TEK04_05510</name>
</gene>
<dbReference type="Gene3D" id="3.30.390.10">
    <property type="entry name" value="Enolase-like, N-terminal domain"/>
    <property type="match status" value="1"/>
</dbReference>